<accession>A0A5N6TA74</accession>
<evidence type="ECO:0000313" key="1">
    <source>
        <dbReference type="EMBL" id="KAE8143071.1"/>
    </source>
</evidence>
<name>A0A5N6TA74_ASPPS</name>
<evidence type="ECO:0000313" key="2">
    <source>
        <dbReference type="Proteomes" id="UP000325672"/>
    </source>
</evidence>
<sequence>MSQTGGNESILSGEYQLTAGIETLCITRKFTSISHLAQDAMMIFDTLNANGFRGNQWILVLGLTKKAIHILDNDKRCLDGITPRFEWDGTTGLIKVVPDAGSEFSTSSFVMAVHETLWAMGIPRTEMSWGGRTTYQPTVGKGKQGDQIFTPGDRQPAHGQIRDWPTLVLETGLSESLRKLQENAKWWFNNSNGRVRFVIVVLISYERSTVLFQKWQLVPPNAPSPMTRHYISWLHQQSRNMPPLSDQPAATQMLYMAQEVTVTPNTVSGAPMVLPFHALMDRAPGANETDISITAQDFRVIASTCF</sequence>
<dbReference type="Proteomes" id="UP000325672">
    <property type="component" value="Unassembled WGS sequence"/>
</dbReference>
<dbReference type="OrthoDB" id="76567at2759"/>
<organism evidence="1 2">
    <name type="scientific">Aspergillus pseudotamarii</name>
    <dbReference type="NCBI Taxonomy" id="132259"/>
    <lineage>
        <taxon>Eukaryota</taxon>
        <taxon>Fungi</taxon>
        <taxon>Dikarya</taxon>
        <taxon>Ascomycota</taxon>
        <taxon>Pezizomycotina</taxon>
        <taxon>Eurotiomycetes</taxon>
        <taxon>Eurotiomycetidae</taxon>
        <taxon>Eurotiales</taxon>
        <taxon>Aspergillaceae</taxon>
        <taxon>Aspergillus</taxon>
        <taxon>Aspergillus subgen. Circumdati</taxon>
    </lineage>
</organism>
<reference evidence="1 2" key="1">
    <citation type="submission" date="2019-04" db="EMBL/GenBank/DDBJ databases">
        <title>Friends and foes A comparative genomics study of 23 Aspergillus species from section Flavi.</title>
        <authorList>
            <consortium name="DOE Joint Genome Institute"/>
            <person name="Kjaerbolling I."/>
            <person name="Vesth T."/>
            <person name="Frisvad J.C."/>
            <person name="Nybo J.L."/>
            <person name="Theobald S."/>
            <person name="Kildgaard S."/>
            <person name="Isbrandt T."/>
            <person name="Kuo A."/>
            <person name="Sato A."/>
            <person name="Lyhne E.K."/>
            <person name="Kogle M.E."/>
            <person name="Wiebenga A."/>
            <person name="Kun R.S."/>
            <person name="Lubbers R.J."/>
            <person name="Makela M.R."/>
            <person name="Barry K."/>
            <person name="Chovatia M."/>
            <person name="Clum A."/>
            <person name="Daum C."/>
            <person name="Haridas S."/>
            <person name="He G."/>
            <person name="LaButti K."/>
            <person name="Lipzen A."/>
            <person name="Mondo S."/>
            <person name="Riley R."/>
            <person name="Salamov A."/>
            <person name="Simmons B.A."/>
            <person name="Magnuson J.K."/>
            <person name="Henrissat B."/>
            <person name="Mortensen U.H."/>
            <person name="Larsen T.O."/>
            <person name="Devries R.P."/>
            <person name="Grigoriev I.V."/>
            <person name="Machida M."/>
            <person name="Baker S.E."/>
            <person name="Andersen M.R."/>
        </authorList>
    </citation>
    <scope>NUCLEOTIDE SEQUENCE [LARGE SCALE GENOMIC DNA]</scope>
    <source>
        <strain evidence="1 2">CBS 117625</strain>
    </source>
</reference>
<dbReference type="AlphaFoldDB" id="A0A5N6TA74"/>
<proteinExistence type="predicted"/>
<dbReference type="GeneID" id="43646477"/>
<keyword evidence="2" id="KW-1185">Reference proteome</keyword>
<dbReference type="RefSeq" id="XP_031919134.1">
    <property type="nucleotide sequence ID" value="XM_032062267.1"/>
</dbReference>
<protein>
    <submittedName>
        <fullName evidence="1">Uncharacterized protein</fullName>
    </submittedName>
</protein>
<gene>
    <name evidence="1" type="ORF">BDV38DRAFT_293515</name>
</gene>
<dbReference type="EMBL" id="ML743553">
    <property type="protein sequence ID" value="KAE8143071.1"/>
    <property type="molecule type" value="Genomic_DNA"/>
</dbReference>